<gene>
    <name evidence="2" type="ORF">CHIRRI_LOCUS5784</name>
</gene>
<keyword evidence="3" id="KW-1185">Reference proteome</keyword>
<dbReference type="Gene3D" id="3.90.1200.10">
    <property type="match status" value="1"/>
</dbReference>
<evidence type="ECO:0000313" key="2">
    <source>
        <dbReference type="EMBL" id="CAG9802879.1"/>
    </source>
</evidence>
<dbReference type="InterPro" id="IPR011009">
    <property type="entry name" value="Kinase-like_dom_sf"/>
</dbReference>
<feature type="domain" description="CHK kinase-like" evidence="1">
    <location>
        <begin position="146"/>
        <end position="342"/>
    </location>
</feature>
<dbReference type="OrthoDB" id="190089at2759"/>
<evidence type="ECO:0000259" key="1">
    <source>
        <dbReference type="SMART" id="SM00587"/>
    </source>
</evidence>
<dbReference type="AlphaFoldDB" id="A0A9N9WRD0"/>
<organism evidence="2 3">
    <name type="scientific">Chironomus riparius</name>
    <dbReference type="NCBI Taxonomy" id="315576"/>
    <lineage>
        <taxon>Eukaryota</taxon>
        <taxon>Metazoa</taxon>
        <taxon>Ecdysozoa</taxon>
        <taxon>Arthropoda</taxon>
        <taxon>Hexapoda</taxon>
        <taxon>Insecta</taxon>
        <taxon>Pterygota</taxon>
        <taxon>Neoptera</taxon>
        <taxon>Endopterygota</taxon>
        <taxon>Diptera</taxon>
        <taxon>Nematocera</taxon>
        <taxon>Chironomoidea</taxon>
        <taxon>Chironomidae</taxon>
        <taxon>Chironominae</taxon>
        <taxon>Chironomus</taxon>
    </lineage>
</organism>
<reference evidence="2" key="2">
    <citation type="submission" date="2022-10" db="EMBL/GenBank/DDBJ databases">
        <authorList>
            <consortium name="ENA_rothamsted_submissions"/>
            <consortium name="culmorum"/>
            <person name="King R."/>
        </authorList>
    </citation>
    <scope>NUCLEOTIDE SEQUENCE</scope>
</reference>
<dbReference type="Proteomes" id="UP001153620">
    <property type="component" value="Chromosome 2"/>
</dbReference>
<name>A0A9N9WRD0_9DIPT</name>
<dbReference type="InterPro" id="IPR004119">
    <property type="entry name" value="EcKL"/>
</dbReference>
<dbReference type="PANTHER" id="PTHR11012:SF54">
    <property type="entry name" value="CHK KINASE-LIKE DOMAIN-CONTAINING PROTEIN"/>
    <property type="match status" value="1"/>
</dbReference>
<evidence type="ECO:0000313" key="3">
    <source>
        <dbReference type="Proteomes" id="UP001153620"/>
    </source>
</evidence>
<sequence length="439" mass="51323">MAEDGIELKNEEAEFIALPNEVYIQALHEVIKNNCNLTEDQYEIQCCAGSAKGDNYIGIVYRVSVKSKQDNSVKLNLIVKLPPQNAARREQFFVRPCFIREADFYNNLYPMYKQFQEEKGIDVEKDGFHEIPFCFKALTDDPFEGLYFDDLKASGFEMFDRFQNVTKEQVLIVMKTLAKMHAVFYCIKDQKPELIEHYRDMVDIFLQRKGDENMNVWFESVKNRSKDTITECGNEDMIKKVNDLLSLDFFELLETCINGEAAEPYAIVCHGDCWNNNIMYKYDQSGTPNAIRLLDFQIIRYSSPVLDLMYYIFGCTVKSLRDKHYQEFLDVYYDTLADFIKRLGSNPDKVFPREAFNEHIKKFGKFGFIMAMMVLPMFTANAEDIPDMDAMAEKFQDLKETGEKLDPSEIVDFSSFKTVDVFNERMRDVIQDMYDFGYF</sequence>
<dbReference type="SMART" id="SM00587">
    <property type="entry name" value="CHK"/>
    <property type="match status" value="1"/>
</dbReference>
<dbReference type="InterPro" id="IPR015897">
    <property type="entry name" value="CHK_kinase-like"/>
</dbReference>
<dbReference type="Pfam" id="PF02958">
    <property type="entry name" value="EcKL"/>
    <property type="match status" value="1"/>
</dbReference>
<proteinExistence type="predicted"/>
<protein>
    <recommendedName>
        <fullName evidence="1">CHK kinase-like domain-containing protein</fullName>
    </recommendedName>
</protein>
<accession>A0A9N9WRD0</accession>
<dbReference type="EMBL" id="OU895878">
    <property type="protein sequence ID" value="CAG9802879.1"/>
    <property type="molecule type" value="Genomic_DNA"/>
</dbReference>
<reference evidence="2" key="1">
    <citation type="submission" date="2022-01" db="EMBL/GenBank/DDBJ databases">
        <authorList>
            <person name="King R."/>
        </authorList>
    </citation>
    <scope>NUCLEOTIDE SEQUENCE</scope>
</reference>
<dbReference type="PANTHER" id="PTHR11012">
    <property type="entry name" value="PROTEIN KINASE-LIKE DOMAIN-CONTAINING"/>
    <property type="match status" value="1"/>
</dbReference>
<dbReference type="SUPFAM" id="SSF56112">
    <property type="entry name" value="Protein kinase-like (PK-like)"/>
    <property type="match status" value="1"/>
</dbReference>